<sequence>MHCSIKKHPTKSNTWIPSHTLPSFQSTGFYDWRLIDDASKHEVMKGRFVVLPKNTRNHNYYEIPSDLEIAHRQDSKTATSSTLSLVHSMLPSLKEKGVDVLSFAIPPAHSTQPLIQTDTEEIGLRMSSVDSSPLETNSENEGISLADSKASLLFPSDHYFFGTDAEFQSLYKELKRLDMDVMIPIIPNYSFNGEDVVYYYDMGVLKVHPGTDGKETQWENETLPNYRLKSTWDWYILQIISLIRKYQITYFYLQDCQSLPILLETDYSNVSGDAELLDLIHGKTVVANEECGYWNCDAALASGYSNPFLVKLTRKIAEIEPTCLLCGSAYWGRSQHILQCGVVPFCDDLLKSLCLLNGTDLNKSGFVERT</sequence>
<organism evidence="1">
    <name type="scientific">Blastocystis hominis</name>
    <dbReference type="NCBI Taxonomy" id="12968"/>
    <lineage>
        <taxon>Eukaryota</taxon>
        <taxon>Sar</taxon>
        <taxon>Stramenopiles</taxon>
        <taxon>Bigyra</taxon>
        <taxon>Opalozoa</taxon>
        <taxon>Opalinata</taxon>
        <taxon>Blastocystidae</taxon>
        <taxon>Blastocystis</taxon>
    </lineage>
</organism>
<accession>D8M4N0</accession>
<dbReference type="EMBL" id="FN668653">
    <property type="protein sequence ID" value="CBK23019.2"/>
    <property type="molecule type" value="Genomic_DNA"/>
</dbReference>
<dbReference type="GeneID" id="24923228"/>
<proteinExistence type="predicted"/>
<dbReference type="InterPro" id="IPR017853">
    <property type="entry name" value="GH"/>
</dbReference>
<dbReference type="Proteomes" id="UP000008312">
    <property type="component" value="Unassembled WGS sequence"/>
</dbReference>
<name>D8M4N0_BLAHO</name>
<dbReference type="OrthoDB" id="10263625at2759"/>
<dbReference type="RefSeq" id="XP_012897067.1">
    <property type="nucleotide sequence ID" value="XM_013041613.1"/>
</dbReference>
<protein>
    <submittedName>
        <fullName evidence="1">Uncharacterized protein</fullName>
    </submittedName>
</protein>
<keyword evidence="2" id="KW-1185">Reference proteome</keyword>
<evidence type="ECO:0000313" key="2">
    <source>
        <dbReference type="Proteomes" id="UP000008312"/>
    </source>
</evidence>
<dbReference type="SUPFAM" id="SSF51445">
    <property type="entry name" value="(Trans)glycosidases"/>
    <property type="match status" value="1"/>
</dbReference>
<gene>
    <name evidence="1" type="ORF">GSBLH_T00007104001</name>
</gene>
<dbReference type="AlphaFoldDB" id="D8M4N0"/>
<dbReference type="InParanoid" id="D8M4N0"/>
<evidence type="ECO:0000313" key="1">
    <source>
        <dbReference type="EMBL" id="CBK23019.2"/>
    </source>
</evidence>
<reference evidence="1" key="1">
    <citation type="submission" date="2010-02" db="EMBL/GenBank/DDBJ databases">
        <title>Sequencing and annotation of the Blastocystis hominis genome.</title>
        <authorList>
            <person name="Wincker P."/>
        </authorList>
    </citation>
    <scope>NUCLEOTIDE SEQUENCE</scope>
    <source>
        <strain evidence="1">Singapore isolate B</strain>
    </source>
</reference>